<name>A0A7W5CC33_9BACL</name>
<dbReference type="GO" id="GO:0016757">
    <property type="term" value="F:glycosyltransferase activity"/>
    <property type="evidence" value="ECO:0007669"/>
    <property type="project" value="InterPro"/>
</dbReference>
<accession>A0A7W5CC33</accession>
<dbReference type="EMBL" id="JACHXW010000020">
    <property type="protein sequence ID" value="MBB3154968.1"/>
    <property type="molecule type" value="Genomic_DNA"/>
</dbReference>
<dbReference type="SUPFAM" id="SSF53756">
    <property type="entry name" value="UDP-Glycosyltransferase/glycogen phosphorylase"/>
    <property type="match status" value="1"/>
</dbReference>
<dbReference type="InterPro" id="IPR001296">
    <property type="entry name" value="Glyco_trans_1"/>
</dbReference>
<dbReference type="InterPro" id="IPR050194">
    <property type="entry name" value="Glycosyltransferase_grp1"/>
</dbReference>
<dbReference type="AlphaFoldDB" id="A0A7W5CC33"/>
<dbReference type="CDD" id="cd03802">
    <property type="entry name" value="GT4_AviGT4-like"/>
    <property type="match status" value="1"/>
</dbReference>
<evidence type="ECO:0000313" key="3">
    <source>
        <dbReference type="Proteomes" id="UP000518605"/>
    </source>
</evidence>
<proteinExistence type="predicted"/>
<keyword evidence="2" id="KW-0808">Transferase</keyword>
<dbReference type="Proteomes" id="UP000518605">
    <property type="component" value="Unassembled WGS sequence"/>
</dbReference>
<reference evidence="2 3" key="1">
    <citation type="submission" date="2020-08" db="EMBL/GenBank/DDBJ databases">
        <title>Genomic Encyclopedia of Type Strains, Phase III (KMG-III): the genomes of soil and plant-associated and newly described type strains.</title>
        <authorList>
            <person name="Whitman W."/>
        </authorList>
    </citation>
    <scope>NUCLEOTIDE SEQUENCE [LARGE SCALE GENOMIC DNA]</scope>
    <source>
        <strain evidence="2 3">CECT 8234</strain>
    </source>
</reference>
<dbReference type="PANTHER" id="PTHR45947">
    <property type="entry name" value="SULFOQUINOVOSYL TRANSFERASE SQD2"/>
    <property type="match status" value="1"/>
</dbReference>
<gene>
    <name evidence="2" type="ORF">FHS16_005067</name>
</gene>
<comment type="caution">
    <text evidence="2">The sequence shown here is derived from an EMBL/GenBank/DDBJ whole genome shotgun (WGS) entry which is preliminary data.</text>
</comment>
<dbReference type="Pfam" id="PF00534">
    <property type="entry name" value="Glycos_transf_1"/>
    <property type="match status" value="1"/>
</dbReference>
<organism evidence="2 3">
    <name type="scientific">Paenibacillus endophyticus</name>
    <dbReference type="NCBI Taxonomy" id="1294268"/>
    <lineage>
        <taxon>Bacteria</taxon>
        <taxon>Bacillati</taxon>
        <taxon>Bacillota</taxon>
        <taxon>Bacilli</taxon>
        <taxon>Bacillales</taxon>
        <taxon>Paenibacillaceae</taxon>
        <taxon>Paenibacillus</taxon>
    </lineage>
</organism>
<dbReference type="Gene3D" id="3.40.50.2000">
    <property type="entry name" value="Glycogen Phosphorylase B"/>
    <property type="match status" value="2"/>
</dbReference>
<keyword evidence="3" id="KW-1185">Reference proteome</keyword>
<evidence type="ECO:0000313" key="2">
    <source>
        <dbReference type="EMBL" id="MBB3154968.1"/>
    </source>
</evidence>
<protein>
    <submittedName>
        <fullName evidence="2">Glycosyltransferase involved in cell wall biosynthesis</fullName>
    </submittedName>
</protein>
<evidence type="ECO:0000259" key="1">
    <source>
        <dbReference type="Pfam" id="PF00534"/>
    </source>
</evidence>
<feature type="domain" description="Glycosyl transferase family 1" evidence="1">
    <location>
        <begin position="143"/>
        <end position="273"/>
    </location>
</feature>
<dbReference type="PANTHER" id="PTHR45947:SF3">
    <property type="entry name" value="SULFOQUINOVOSYL TRANSFERASE SQD2"/>
    <property type="match status" value="1"/>
</dbReference>
<sequence length="341" mass="39172">MKIVQVSTNTIPVPPKDYGGTQRDVYYLTEELVRRGHEVILFAKEGSTAQATQTFEYPSNNPKEQLDFIIKNMPEDVDFIHDHYGIVAQANPPIPTIRNSHSKGVSGVQLPVYVSRMILRKYGKRKGFYVYNGIRVEDYVFQKNKSKYLLFLGRLIEQKGVHLAIEIAKKTGKELIIAGPLNDRKYFNAKIKPHLNKRIRYVGSVGGRKKQELLAGASCVLFTSTWDEPFGLVLIEALASGTPVLGFRKGAIPEVLKGLPQLICDNTRDMIAKVKNAKRFPSPHRCRRYVRKRFSDVVMTDQFLKLYEKIIKGNKYKLIKNSKWNKRKARIVKQNEEMKEW</sequence>